<dbReference type="SMART" id="SM00331">
    <property type="entry name" value="PP2C_SIG"/>
    <property type="match status" value="1"/>
</dbReference>
<dbReference type="SMART" id="SM00332">
    <property type="entry name" value="PP2Cc"/>
    <property type="match status" value="1"/>
</dbReference>
<dbReference type="InterPro" id="IPR001932">
    <property type="entry name" value="PPM-type_phosphatase-like_dom"/>
</dbReference>
<dbReference type="CDD" id="cd00143">
    <property type="entry name" value="PP2Cc"/>
    <property type="match status" value="1"/>
</dbReference>
<keyword evidence="2" id="KW-0472">Membrane</keyword>
<feature type="region of interest" description="Disordered" evidence="1">
    <location>
        <begin position="422"/>
        <end position="453"/>
    </location>
</feature>
<organism evidence="4">
    <name type="scientific">freshwater metagenome</name>
    <dbReference type="NCBI Taxonomy" id="449393"/>
    <lineage>
        <taxon>unclassified sequences</taxon>
        <taxon>metagenomes</taxon>
        <taxon>ecological metagenomes</taxon>
    </lineage>
</organism>
<feature type="transmembrane region" description="Helical" evidence="2">
    <location>
        <begin position="321"/>
        <end position="344"/>
    </location>
</feature>
<sequence length="453" mass="47484">MVLMLRSAARSDVGLVRPGNEDSGYAGRQLLVVADGMGGHAAGELASAIAIATMSEVEPAGLGDAEALERLSEAVVVASERIADLVAAQSQYAGMGTTLTALAWLGGDPPRVAVLHVGDSRAYLLREGVFTQVTRDHTYVQTLVDSGQITPAEALLHPRRNLLMRAIDGVHPAEPDITVREARDGDRYLVCSDGLCGFVSDDRIHELLLLTDPTAAVTGLVDAALEAGAPDNVTCVVADVVAADEAREGDRPVVVGAAGEARNRDRLPTLLFPADRQPDTRAATVVKVSTNSSTGDNAVDAIARVYHEEQRSRRQRPRIRIRTISAIVAVVLVVGAIAGGTYAWTRQQYFVGAEGGYVVIFQGVPGNLGVISLHGLAEHTTVTVDSLPDFEAMQVEAGVATESLAAAQQVVQRLGERAAQCMTTPSTPGCPDPADPLVSASPEPVTQSPSSSP</sequence>
<dbReference type="EMBL" id="CAFBIZ010000017">
    <property type="protein sequence ID" value="CAB4846546.1"/>
    <property type="molecule type" value="Genomic_DNA"/>
</dbReference>
<evidence type="ECO:0000256" key="2">
    <source>
        <dbReference type="SAM" id="Phobius"/>
    </source>
</evidence>
<dbReference type="PANTHER" id="PTHR47992">
    <property type="entry name" value="PROTEIN PHOSPHATASE"/>
    <property type="match status" value="1"/>
</dbReference>
<dbReference type="PROSITE" id="PS51746">
    <property type="entry name" value="PPM_2"/>
    <property type="match status" value="1"/>
</dbReference>
<dbReference type="SUPFAM" id="SSF81606">
    <property type="entry name" value="PP2C-like"/>
    <property type="match status" value="1"/>
</dbReference>
<gene>
    <name evidence="4" type="ORF">UFOPK3268_00240</name>
</gene>
<proteinExistence type="predicted"/>
<dbReference type="Gene3D" id="3.60.40.10">
    <property type="entry name" value="PPM-type phosphatase domain"/>
    <property type="match status" value="1"/>
</dbReference>
<dbReference type="Pfam" id="PF13672">
    <property type="entry name" value="PP2C_2"/>
    <property type="match status" value="1"/>
</dbReference>
<evidence type="ECO:0000259" key="3">
    <source>
        <dbReference type="PROSITE" id="PS51746"/>
    </source>
</evidence>
<evidence type="ECO:0000313" key="4">
    <source>
        <dbReference type="EMBL" id="CAB4846546.1"/>
    </source>
</evidence>
<feature type="compositionally biased region" description="Polar residues" evidence="1">
    <location>
        <begin position="444"/>
        <end position="453"/>
    </location>
</feature>
<accession>A0A6J7BLG0</accession>
<dbReference type="InterPro" id="IPR015655">
    <property type="entry name" value="PP2C"/>
</dbReference>
<evidence type="ECO:0000256" key="1">
    <source>
        <dbReference type="SAM" id="MobiDB-lite"/>
    </source>
</evidence>
<feature type="domain" description="PPM-type phosphatase" evidence="3">
    <location>
        <begin position="6"/>
        <end position="240"/>
    </location>
</feature>
<protein>
    <submittedName>
        <fullName evidence="4">Unannotated protein</fullName>
    </submittedName>
</protein>
<name>A0A6J7BLG0_9ZZZZ</name>
<keyword evidence="2" id="KW-1133">Transmembrane helix</keyword>
<dbReference type="AlphaFoldDB" id="A0A6J7BLG0"/>
<dbReference type="InterPro" id="IPR036457">
    <property type="entry name" value="PPM-type-like_dom_sf"/>
</dbReference>
<reference evidence="4" key="1">
    <citation type="submission" date="2020-05" db="EMBL/GenBank/DDBJ databases">
        <authorList>
            <person name="Chiriac C."/>
            <person name="Salcher M."/>
            <person name="Ghai R."/>
            <person name="Kavagutti S V."/>
        </authorList>
    </citation>
    <scope>NUCLEOTIDE SEQUENCE</scope>
</reference>
<keyword evidence="2" id="KW-0812">Transmembrane</keyword>
<dbReference type="GO" id="GO:0004722">
    <property type="term" value="F:protein serine/threonine phosphatase activity"/>
    <property type="evidence" value="ECO:0007669"/>
    <property type="project" value="InterPro"/>
</dbReference>